<feature type="compositionally biased region" description="Low complexity" evidence="9">
    <location>
        <begin position="13"/>
        <end position="42"/>
    </location>
</feature>
<accession>A0A7C9PJD3</accession>
<sequence length="492" mass="54488">MNADTTPLPPCPAAAQPPRGTCPVHTTDTTTATTATTAKAPPAARPGPWPPGPPSGPTGWSWLWRMRRDMAGTLEGLQRDWGDLVHLRIVPEQVVLVMHPGLVRELLVQQHDRLIRAERPVEVFAGLHGQSVLVREGADWHAQRLALQPAFAPKAVKSLVPGLVATVRGQLQDWPTQHARWPVEQRLTQLTMAVILQAVFSSRLEPAALEAAEQAVQTVSRIAQGEFFWPASWPDAMPWKARKRHAMAVLRGLVENHLQDRLAQPEDSWPDDLLSRLMALHRAEPGRWTLRAVADECTTAFLAGHETVAASLTWWCWCLAADPQEQDRLAREVAQALAGADPGPQHLSALPRLRASLQESQRLYPAAPMLINRRATAPVTLGGRTLPARTLFMIPVQQLQRDARWYPQPGHFRPERFLQPDEQRPRGAWMPFGAGPRVCLGQHLAQDEMTVVAALLLQRWRLAPVPGAAAPQPEMAVTLRPRTPLHLSLQPA</sequence>
<keyword evidence="11" id="KW-1185">Reference proteome</keyword>
<evidence type="ECO:0000256" key="6">
    <source>
        <dbReference type="ARBA" id="ARBA00023033"/>
    </source>
</evidence>
<dbReference type="GO" id="GO:0016705">
    <property type="term" value="F:oxidoreductase activity, acting on paired donors, with incorporation or reduction of molecular oxygen"/>
    <property type="evidence" value="ECO:0007669"/>
    <property type="project" value="InterPro"/>
</dbReference>
<dbReference type="PRINTS" id="PR00385">
    <property type="entry name" value="P450"/>
</dbReference>
<evidence type="ECO:0000256" key="9">
    <source>
        <dbReference type="SAM" id="MobiDB-lite"/>
    </source>
</evidence>
<keyword evidence="6 8" id="KW-0503">Monooxygenase</keyword>
<keyword evidence="5 7" id="KW-0408">Iron</keyword>
<dbReference type="InterPro" id="IPR050196">
    <property type="entry name" value="Cytochrome_P450_Monoox"/>
</dbReference>
<evidence type="ECO:0000256" key="3">
    <source>
        <dbReference type="ARBA" id="ARBA00022723"/>
    </source>
</evidence>
<dbReference type="Gene3D" id="1.10.630.10">
    <property type="entry name" value="Cytochrome P450"/>
    <property type="match status" value="1"/>
</dbReference>
<dbReference type="RefSeq" id="WP_163459198.1">
    <property type="nucleotide sequence ID" value="NZ_JAAGOH010000028.1"/>
</dbReference>
<dbReference type="InterPro" id="IPR017972">
    <property type="entry name" value="Cyt_P450_CS"/>
</dbReference>
<dbReference type="GO" id="GO:0020037">
    <property type="term" value="F:heme binding"/>
    <property type="evidence" value="ECO:0007669"/>
    <property type="project" value="InterPro"/>
</dbReference>
<evidence type="ECO:0000313" key="10">
    <source>
        <dbReference type="EMBL" id="NDY93149.1"/>
    </source>
</evidence>
<keyword evidence="3 7" id="KW-0479">Metal-binding</keyword>
<feature type="compositionally biased region" description="Pro residues" evidence="9">
    <location>
        <begin position="43"/>
        <end position="56"/>
    </location>
</feature>
<dbReference type="PANTHER" id="PTHR24291">
    <property type="entry name" value="CYTOCHROME P450 FAMILY 4"/>
    <property type="match status" value="1"/>
</dbReference>
<evidence type="ECO:0000256" key="1">
    <source>
        <dbReference type="ARBA" id="ARBA00010617"/>
    </source>
</evidence>
<dbReference type="AlphaFoldDB" id="A0A7C9PJD3"/>
<dbReference type="InterPro" id="IPR036396">
    <property type="entry name" value="Cyt_P450_sf"/>
</dbReference>
<keyword evidence="2 7" id="KW-0349">Heme</keyword>
<protein>
    <submittedName>
        <fullName evidence="10">Cytochrome P450</fullName>
    </submittedName>
</protein>
<dbReference type="PROSITE" id="PS00086">
    <property type="entry name" value="CYTOCHROME_P450"/>
    <property type="match status" value="1"/>
</dbReference>
<feature type="binding site" description="axial binding residue" evidence="7">
    <location>
        <position position="439"/>
    </location>
    <ligand>
        <name>heme</name>
        <dbReference type="ChEBI" id="CHEBI:30413"/>
    </ligand>
    <ligandPart>
        <name>Fe</name>
        <dbReference type="ChEBI" id="CHEBI:18248"/>
    </ligandPart>
</feature>
<dbReference type="InterPro" id="IPR001128">
    <property type="entry name" value="Cyt_P450"/>
</dbReference>
<dbReference type="GO" id="GO:0004497">
    <property type="term" value="F:monooxygenase activity"/>
    <property type="evidence" value="ECO:0007669"/>
    <property type="project" value="UniProtKB-KW"/>
</dbReference>
<dbReference type="SUPFAM" id="SSF48264">
    <property type="entry name" value="Cytochrome P450"/>
    <property type="match status" value="1"/>
</dbReference>
<dbReference type="PANTHER" id="PTHR24291:SF50">
    <property type="entry name" value="BIFUNCTIONAL ALBAFLAVENONE MONOOXYGENASE_TERPENE SYNTHASE"/>
    <property type="match status" value="1"/>
</dbReference>
<feature type="region of interest" description="Disordered" evidence="9">
    <location>
        <begin position="1"/>
        <end position="57"/>
    </location>
</feature>
<comment type="similarity">
    <text evidence="1 8">Belongs to the cytochrome P450 family.</text>
</comment>
<dbReference type="Proteomes" id="UP000484255">
    <property type="component" value="Unassembled WGS sequence"/>
</dbReference>
<dbReference type="PRINTS" id="PR00463">
    <property type="entry name" value="EP450I"/>
</dbReference>
<evidence type="ECO:0000256" key="5">
    <source>
        <dbReference type="ARBA" id="ARBA00023004"/>
    </source>
</evidence>
<dbReference type="EMBL" id="JAAGOH010000028">
    <property type="protein sequence ID" value="NDY93149.1"/>
    <property type="molecule type" value="Genomic_DNA"/>
</dbReference>
<keyword evidence="4 8" id="KW-0560">Oxidoreductase</keyword>
<organism evidence="10 11">
    <name type="scientific">Ideonella livida</name>
    <dbReference type="NCBI Taxonomy" id="2707176"/>
    <lineage>
        <taxon>Bacteria</taxon>
        <taxon>Pseudomonadati</taxon>
        <taxon>Pseudomonadota</taxon>
        <taxon>Betaproteobacteria</taxon>
        <taxon>Burkholderiales</taxon>
        <taxon>Sphaerotilaceae</taxon>
        <taxon>Ideonella</taxon>
    </lineage>
</organism>
<reference evidence="10 11" key="1">
    <citation type="submission" date="2020-02" db="EMBL/GenBank/DDBJ databases">
        <title>Ideonella bacterium strain TBM-1.</title>
        <authorList>
            <person name="Chen W.-M."/>
        </authorList>
    </citation>
    <scope>NUCLEOTIDE SEQUENCE [LARGE SCALE GENOMIC DNA]</scope>
    <source>
        <strain evidence="10 11">TBM-1</strain>
    </source>
</reference>
<evidence type="ECO:0000313" key="11">
    <source>
        <dbReference type="Proteomes" id="UP000484255"/>
    </source>
</evidence>
<evidence type="ECO:0000256" key="2">
    <source>
        <dbReference type="ARBA" id="ARBA00022617"/>
    </source>
</evidence>
<evidence type="ECO:0000256" key="4">
    <source>
        <dbReference type="ARBA" id="ARBA00023002"/>
    </source>
</evidence>
<dbReference type="Pfam" id="PF00067">
    <property type="entry name" value="p450"/>
    <property type="match status" value="1"/>
</dbReference>
<evidence type="ECO:0000256" key="8">
    <source>
        <dbReference type="RuleBase" id="RU000461"/>
    </source>
</evidence>
<comment type="caution">
    <text evidence="10">The sequence shown here is derived from an EMBL/GenBank/DDBJ whole genome shotgun (WGS) entry which is preliminary data.</text>
</comment>
<gene>
    <name evidence="10" type="ORF">G3A44_18305</name>
</gene>
<comment type="cofactor">
    <cofactor evidence="7">
        <name>heme</name>
        <dbReference type="ChEBI" id="CHEBI:30413"/>
    </cofactor>
</comment>
<proteinExistence type="inferred from homology"/>
<dbReference type="InterPro" id="IPR002401">
    <property type="entry name" value="Cyt_P450_E_grp-I"/>
</dbReference>
<dbReference type="GO" id="GO:0005506">
    <property type="term" value="F:iron ion binding"/>
    <property type="evidence" value="ECO:0007669"/>
    <property type="project" value="InterPro"/>
</dbReference>
<name>A0A7C9PJD3_9BURK</name>
<evidence type="ECO:0000256" key="7">
    <source>
        <dbReference type="PIRSR" id="PIRSR602401-1"/>
    </source>
</evidence>